<dbReference type="AlphaFoldDB" id="A0A1F7H0V2"/>
<evidence type="ECO:0008006" key="5">
    <source>
        <dbReference type="Google" id="ProtNLM"/>
    </source>
</evidence>
<comment type="caution">
    <text evidence="3">The sequence shown here is derived from an EMBL/GenBank/DDBJ whole genome shotgun (WGS) entry which is preliminary data.</text>
</comment>
<dbReference type="CDD" id="cd00515">
    <property type="entry name" value="HAM1"/>
    <property type="match status" value="1"/>
</dbReference>
<sequence length="213" mass="24542">MKKILIATQNKAKLKELKFGLQNLEKSGVKIVSLADLRIASEPHETGKTFQENAEIKARFYGGLTKLPAIADDGGLVIPYLNNGPGVKSRRWLGREATDEELIQHTLLYLKGVQKTDRTAYLQTCVCFYYIDSRFRGNDKPVTICESEKIEGHIAETANPRRIKGFPYRALFIVDKFNKYYDELTDEEHKKINHRLKALKRLVKRIKKYLIEL</sequence>
<dbReference type="PANTHER" id="PTHR11067">
    <property type="entry name" value="INOSINE TRIPHOSPHATE PYROPHOSPHATASE/HAM1 PROTEIN"/>
    <property type="match status" value="1"/>
</dbReference>
<evidence type="ECO:0000313" key="3">
    <source>
        <dbReference type="EMBL" id="OGK25030.1"/>
    </source>
</evidence>
<dbReference type="InterPro" id="IPR002637">
    <property type="entry name" value="RdgB/HAM1"/>
</dbReference>
<evidence type="ECO:0000313" key="4">
    <source>
        <dbReference type="Proteomes" id="UP000177913"/>
    </source>
</evidence>
<accession>A0A1F7H0V2</accession>
<organism evidence="3 4">
    <name type="scientific">Candidatus Roizmanbacteria bacterium RIFCSPHIGHO2_02_FULL_38_11</name>
    <dbReference type="NCBI Taxonomy" id="1802039"/>
    <lineage>
        <taxon>Bacteria</taxon>
        <taxon>Candidatus Roizmaniibacteriota</taxon>
    </lineage>
</organism>
<dbReference type="PANTHER" id="PTHR11067:SF9">
    <property type="entry name" value="INOSINE TRIPHOSPHATE PYROPHOSPHATASE"/>
    <property type="match status" value="1"/>
</dbReference>
<dbReference type="GO" id="GO:0047429">
    <property type="term" value="F:nucleoside triphosphate diphosphatase activity"/>
    <property type="evidence" value="ECO:0007669"/>
    <property type="project" value="InterPro"/>
</dbReference>
<evidence type="ECO:0000256" key="2">
    <source>
        <dbReference type="ARBA" id="ARBA00022801"/>
    </source>
</evidence>
<dbReference type="InterPro" id="IPR029001">
    <property type="entry name" value="ITPase-like_fam"/>
</dbReference>
<evidence type="ECO:0000256" key="1">
    <source>
        <dbReference type="ARBA" id="ARBA00008023"/>
    </source>
</evidence>
<name>A0A1F7H0V2_9BACT</name>
<keyword evidence="2" id="KW-0378">Hydrolase</keyword>
<dbReference type="EMBL" id="MFZO01000019">
    <property type="protein sequence ID" value="OGK25030.1"/>
    <property type="molecule type" value="Genomic_DNA"/>
</dbReference>
<reference evidence="3 4" key="1">
    <citation type="journal article" date="2016" name="Nat. Commun.">
        <title>Thousands of microbial genomes shed light on interconnected biogeochemical processes in an aquifer system.</title>
        <authorList>
            <person name="Anantharaman K."/>
            <person name="Brown C.T."/>
            <person name="Hug L.A."/>
            <person name="Sharon I."/>
            <person name="Castelle C.J."/>
            <person name="Probst A.J."/>
            <person name="Thomas B.C."/>
            <person name="Singh A."/>
            <person name="Wilkins M.J."/>
            <person name="Karaoz U."/>
            <person name="Brodie E.L."/>
            <person name="Williams K.H."/>
            <person name="Hubbard S.S."/>
            <person name="Banfield J.F."/>
        </authorList>
    </citation>
    <scope>NUCLEOTIDE SEQUENCE [LARGE SCALE GENOMIC DNA]</scope>
</reference>
<dbReference type="GO" id="GO:0005829">
    <property type="term" value="C:cytosol"/>
    <property type="evidence" value="ECO:0007669"/>
    <property type="project" value="TreeGrafter"/>
</dbReference>
<gene>
    <name evidence="3" type="ORF">A3C25_03155</name>
</gene>
<dbReference type="SUPFAM" id="SSF52972">
    <property type="entry name" value="ITPase-like"/>
    <property type="match status" value="1"/>
</dbReference>
<dbReference type="Proteomes" id="UP000177913">
    <property type="component" value="Unassembled WGS sequence"/>
</dbReference>
<comment type="similarity">
    <text evidence="1">Belongs to the HAM1 NTPase family.</text>
</comment>
<dbReference type="Pfam" id="PF01725">
    <property type="entry name" value="Ham1p_like"/>
    <property type="match status" value="1"/>
</dbReference>
<dbReference type="GO" id="GO:0009143">
    <property type="term" value="P:nucleoside triphosphate catabolic process"/>
    <property type="evidence" value="ECO:0007669"/>
    <property type="project" value="InterPro"/>
</dbReference>
<protein>
    <recommendedName>
        <fullName evidence="5">Non-canonical purine NTP pyrophosphatase</fullName>
    </recommendedName>
</protein>
<dbReference type="Gene3D" id="3.90.950.10">
    <property type="match status" value="1"/>
</dbReference>
<proteinExistence type="inferred from homology"/>